<reference evidence="1 2" key="1">
    <citation type="submission" date="2021-01" db="EMBL/GenBank/DDBJ databases">
        <title>Diatom-associated Roseobacters Show Island Model of Population Structure.</title>
        <authorList>
            <person name="Qu L."/>
            <person name="Feng X."/>
            <person name="Chen Y."/>
            <person name="Li L."/>
            <person name="Wang X."/>
            <person name="Hu Z."/>
            <person name="Wang H."/>
            <person name="Luo H."/>
        </authorList>
    </citation>
    <scope>NUCLEOTIDE SEQUENCE [LARGE SCALE GENOMIC DNA]</scope>
    <source>
        <strain evidence="1 2">TR60-84</strain>
    </source>
</reference>
<evidence type="ECO:0000313" key="2">
    <source>
        <dbReference type="Proteomes" id="UP000732193"/>
    </source>
</evidence>
<dbReference type="InterPro" id="IPR047976">
    <property type="entry name" value="Anti_VapB2-like"/>
</dbReference>
<dbReference type="Gene3D" id="2.10.260.10">
    <property type="match status" value="1"/>
</dbReference>
<dbReference type="RefSeq" id="WP_203241906.1">
    <property type="nucleotide sequence ID" value="NZ_JAFBRH010000002.1"/>
</dbReference>
<protein>
    <submittedName>
        <fullName evidence="1">Antitoxin</fullName>
    </submittedName>
</protein>
<accession>A0AAE2VXE9</accession>
<dbReference type="Proteomes" id="UP000732193">
    <property type="component" value="Unassembled WGS sequence"/>
</dbReference>
<dbReference type="InterPro" id="IPR037914">
    <property type="entry name" value="SpoVT-AbrB_sf"/>
</dbReference>
<dbReference type="EMBL" id="JAFBRM010000002">
    <property type="protein sequence ID" value="MBM1713515.1"/>
    <property type="molecule type" value="Genomic_DNA"/>
</dbReference>
<name>A0AAE2VXE9_9RHOB</name>
<evidence type="ECO:0000313" key="1">
    <source>
        <dbReference type="EMBL" id="MBM1713515.1"/>
    </source>
</evidence>
<dbReference type="NCBIfam" id="NF040493">
    <property type="entry name" value="TA_anti_VapB"/>
    <property type="match status" value="1"/>
</dbReference>
<gene>
    <name evidence="1" type="ORF">JQV55_08080</name>
</gene>
<keyword evidence="2" id="KW-1185">Reference proteome</keyword>
<dbReference type="PANTHER" id="PTHR37550:SF3">
    <property type="entry name" value="ANTITOXIN VAPB1"/>
    <property type="match status" value="1"/>
</dbReference>
<dbReference type="SUPFAM" id="SSF89447">
    <property type="entry name" value="AbrB/MazE/MraZ-like"/>
    <property type="match status" value="1"/>
</dbReference>
<comment type="caution">
    <text evidence="1">The sequence shown here is derived from an EMBL/GenBank/DDBJ whole genome shotgun (WGS) entry which is preliminary data.</text>
</comment>
<dbReference type="InterPro" id="IPR051734">
    <property type="entry name" value="VapB_TA_antitoxins"/>
</dbReference>
<dbReference type="PANTHER" id="PTHR37550">
    <property type="entry name" value="ANTITOXIN VAPB1"/>
    <property type="match status" value="1"/>
</dbReference>
<proteinExistence type="predicted"/>
<sequence length="76" mass="8881">MERGSVFMNNKTQAIRLPKSVRLPDGTKMVDIVRRGRAWIIVPSDQSWAQWFEDAEVSPDFVESRDQPDEQEREAF</sequence>
<dbReference type="AlphaFoldDB" id="A0AAE2VXE9"/>
<organism evidence="1 2">
    <name type="scientific">Sulfitobacter geojensis</name>
    <dbReference type="NCBI Taxonomy" id="1342299"/>
    <lineage>
        <taxon>Bacteria</taxon>
        <taxon>Pseudomonadati</taxon>
        <taxon>Pseudomonadota</taxon>
        <taxon>Alphaproteobacteria</taxon>
        <taxon>Rhodobacterales</taxon>
        <taxon>Roseobacteraceae</taxon>
        <taxon>Sulfitobacter</taxon>
    </lineage>
</organism>